<dbReference type="PANTHER" id="PTHR22683">
    <property type="entry name" value="SPORULATION PROTEIN RELATED"/>
    <property type="match status" value="1"/>
</dbReference>
<gene>
    <name evidence="6" type="ORF">J116_027970</name>
</gene>
<dbReference type="GO" id="GO:0003700">
    <property type="term" value="F:DNA-binding transcription factor activity"/>
    <property type="evidence" value="ECO:0007669"/>
    <property type="project" value="InterPro"/>
</dbReference>
<dbReference type="eggNOG" id="COG1674">
    <property type="taxonomic scope" value="Bacteria"/>
</dbReference>
<dbReference type="RefSeq" id="WP_028964872.1">
    <property type="nucleotide sequence ID" value="NZ_ASHX02000003.1"/>
</dbReference>
<accession>A0A1D3DLC2</accession>
<evidence type="ECO:0000256" key="1">
    <source>
        <dbReference type="ARBA" id="ARBA00022741"/>
    </source>
</evidence>
<dbReference type="SUPFAM" id="SSF46785">
    <property type="entry name" value="Winged helix' DNA-binding domain"/>
    <property type="match status" value="1"/>
</dbReference>
<keyword evidence="7" id="KW-1185">Reference proteome</keyword>
<reference evidence="6 7" key="1">
    <citation type="journal article" date="2013" name="Genome Announc.">
        <title>Genome Sequence of Streptomyces violaceusniger Strain SPC6, a Halotolerant Streptomycete That Exhibits Rapid Growth and Development.</title>
        <authorList>
            <person name="Chen X."/>
            <person name="Zhang B."/>
            <person name="Zhang W."/>
            <person name="Wu X."/>
            <person name="Zhang M."/>
            <person name="Chen T."/>
            <person name="Liu G."/>
            <person name="Dyson P."/>
        </authorList>
    </citation>
    <scope>NUCLEOTIDE SEQUENCE [LARGE SCALE GENOMIC DNA]</scope>
    <source>
        <strain evidence="6 7">SPC6</strain>
    </source>
</reference>
<feature type="region of interest" description="Disordered" evidence="4">
    <location>
        <begin position="68"/>
        <end position="91"/>
    </location>
</feature>
<dbReference type="AlphaFoldDB" id="A0A1D3DLC2"/>
<evidence type="ECO:0000256" key="4">
    <source>
        <dbReference type="SAM" id="MobiDB-lite"/>
    </source>
</evidence>
<proteinExistence type="predicted"/>
<dbReference type="STRING" id="1306406.J116_027970"/>
<dbReference type="InterPro" id="IPR027417">
    <property type="entry name" value="P-loop_NTPase"/>
</dbReference>
<name>A0A1D3DLC2_9ACTN</name>
<dbReference type="Pfam" id="PF12802">
    <property type="entry name" value="MarR_2"/>
    <property type="match status" value="1"/>
</dbReference>
<dbReference type="PANTHER" id="PTHR22683:SF41">
    <property type="entry name" value="DNA TRANSLOCASE FTSK"/>
    <property type="match status" value="1"/>
</dbReference>
<dbReference type="GO" id="GO:0003677">
    <property type="term" value="F:DNA binding"/>
    <property type="evidence" value="ECO:0007669"/>
    <property type="project" value="InterPro"/>
</dbReference>
<organism evidence="6 7">
    <name type="scientific">Streptomyces thermolilacinus SPC6</name>
    <dbReference type="NCBI Taxonomy" id="1306406"/>
    <lineage>
        <taxon>Bacteria</taxon>
        <taxon>Bacillati</taxon>
        <taxon>Actinomycetota</taxon>
        <taxon>Actinomycetes</taxon>
        <taxon>Kitasatosporales</taxon>
        <taxon>Streptomycetaceae</taxon>
        <taxon>Streptomyces</taxon>
    </lineage>
</organism>
<protein>
    <recommendedName>
        <fullName evidence="5">FtsK domain-containing protein</fullName>
    </recommendedName>
</protein>
<dbReference type="InterPro" id="IPR002543">
    <property type="entry name" value="FtsK_dom"/>
</dbReference>
<dbReference type="Gene3D" id="3.40.50.300">
    <property type="entry name" value="P-loop containing nucleotide triphosphate hydrolases"/>
    <property type="match status" value="1"/>
</dbReference>
<dbReference type="PROSITE" id="PS50901">
    <property type="entry name" value="FTSK"/>
    <property type="match status" value="1"/>
</dbReference>
<evidence type="ECO:0000313" key="6">
    <source>
        <dbReference type="EMBL" id="OEJ93120.1"/>
    </source>
</evidence>
<keyword evidence="2 3" id="KW-0067">ATP-binding</keyword>
<evidence type="ECO:0000313" key="7">
    <source>
        <dbReference type="Proteomes" id="UP000095329"/>
    </source>
</evidence>
<dbReference type="Gene3D" id="1.10.10.10">
    <property type="entry name" value="Winged helix-like DNA-binding domain superfamily/Winged helix DNA-binding domain"/>
    <property type="match status" value="1"/>
</dbReference>
<comment type="caution">
    <text evidence="6">The sequence shown here is derived from an EMBL/GenBank/DDBJ whole genome shotgun (WGS) entry which is preliminary data.</text>
</comment>
<evidence type="ECO:0000256" key="2">
    <source>
        <dbReference type="ARBA" id="ARBA00022840"/>
    </source>
</evidence>
<feature type="compositionally biased region" description="Low complexity" evidence="4">
    <location>
        <begin position="68"/>
        <end position="80"/>
    </location>
</feature>
<dbReference type="InterPro" id="IPR036388">
    <property type="entry name" value="WH-like_DNA-bd_sf"/>
</dbReference>
<dbReference type="GO" id="GO:0005524">
    <property type="term" value="F:ATP binding"/>
    <property type="evidence" value="ECO:0007669"/>
    <property type="project" value="UniProtKB-UniRule"/>
</dbReference>
<dbReference type="InterPro" id="IPR050206">
    <property type="entry name" value="FtsK/SpoIIIE/SftA"/>
</dbReference>
<evidence type="ECO:0000259" key="5">
    <source>
        <dbReference type="PROSITE" id="PS50901"/>
    </source>
</evidence>
<dbReference type="Proteomes" id="UP000095329">
    <property type="component" value="Unassembled WGS sequence"/>
</dbReference>
<dbReference type="EMBL" id="ASHX02000003">
    <property type="protein sequence ID" value="OEJ93120.1"/>
    <property type="molecule type" value="Genomic_DNA"/>
</dbReference>
<dbReference type="SUPFAM" id="SSF52540">
    <property type="entry name" value="P-loop containing nucleoside triphosphate hydrolases"/>
    <property type="match status" value="1"/>
</dbReference>
<feature type="binding site" evidence="3">
    <location>
        <begin position="319"/>
        <end position="326"/>
    </location>
    <ligand>
        <name>ATP</name>
        <dbReference type="ChEBI" id="CHEBI:30616"/>
    </ligand>
</feature>
<feature type="domain" description="FtsK" evidence="5">
    <location>
        <begin position="304"/>
        <end position="478"/>
    </location>
</feature>
<dbReference type="InterPro" id="IPR036390">
    <property type="entry name" value="WH_DNA-bd_sf"/>
</dbReference>
<dbReference type="InterPro" id="IPR000835">
    <property type="entry name" value="HTH_MarR-typ"/>
</dbReference>
<evidence type="ECO:0000256" key="3">
    <source>
        <dbReference type="PROSITE-ProRule" id="PRU00289"/>
    </source>
</evidence>
<keyword evidence="1 3" id="KW-0547">Nucleotide-binding</keyword>
<sequence>MDLEAAWSKISKSTKTAGRVSAEMINRAAPVAAPMAAWWDAEADRRRQLRTPEHLRALMDAQRAHNAARAASRTARSQRAAARRETRNPLATARRAAAAADRAARQQQTRALADLRAARREYPATLASLAARAHAAHAVPAAVASYALSTPADWAVWPVSTSAALVAAHVGGLWLGRRAVVAPAAPEGLSAEEQRLMERLDPSWWVQHAPDRGLSGTVTTPPALTPAGIVTNIRLDGTWTVEKLRGAEASVRALLGARTALPAVIKAGERGGWAVLVLRTRSAADGADLKWAPGAAFGVDTVTGDEVRIPLGQRLLIAGRSGAGKSWSARPLLFDASEGEAHRLVVIDLKRVEARNWEHRARTATTPDAAEEVVAELVEEMLERLDLVPRGEDTITPTTDTPRITVFVDEGAEVVTTAKDALPGLESIARMGRAACIDLWWATQKPTMSGSSPGIPAQIAPQLSTVVSLAVSTPTEARTVLGEDAQAKGWRAEDLPAPGYALVRSGPGSKPNPVRTRALSPKEVVALPATPIWRRNAAAAGVSADAAPERPVLRLVKDVPQQKGAEAEGLTEAETAVLGAIRAAGGPVRQAAVVEASGVSKGAVSKAVRKLTGAGLVARTEDGALVASAGEVSA</sequence>